<gene>
    <name evidence="1" type="ORF">HNQ50_002987</name>
</gene>
<keyword evidence="2" id="KW-1185">Reference proteome</keyword>
<dbReference type="EMBL" id="JACHHN010000006">
    <property type="protein sequence ID" value="MBB5192246.1"/>
    <property type="molecule type" value="Genomic_DNA"/>
</dbReference>
<name>A0A840RIV5_9NEIS</name>
<evidence type="ECO:0000313" key="2">
    <source>
        <dbReference type="Proteomes" id="UP000543030"/>
    </source>
</evidence>
<comment type="caution">
    <text evidence="1">The sequence shown here is derived from an EMBL/GenBank/DDBJ whole genome shotgun (WGS) entry which is preliminary data.</text>
</comment>
<evidence type="ECO:0000313" key="1">
    <source>
        <dbReference type="EMBL" id="MBB5192246.1"/>
    </source>
</evidence>
<protein>
    <submittedName>
        <fullName evidence="1">Uncharacterized protein</fullName>
    </submittedName>
</protein>
<proteinExistence type="predicted"/>
<sequence>MTNLQTVARMEAVRPEIRGGDMGRGSYLGFSLRFIRATALDSGSRGPPRTGMTMQW</sequence>
<reference evidence="1 2" key="1">
    <citation type="submission" date="2020-08" db="EMBL/GenBank/DDBJ databases">
        <title>Genomic Encyclopedia of Type Strains, Phase IV (KMG-IV): sequencing the most valuable type-strain genomes for metagenomic binning, comparative biology and taxonomic classification.</title>
        <authorList>
            <person name="Goeker M."/>
        </authorList>
    </citation>
    <scope>NUCLEOTIDE SEQUENCE [LARGE SCALE GENOMIC DNA]</scope>
    <source>
        <strain evidence="1 2">DSM 18233</strain>
    </source>
</reference>
<dbReference type="AlphaFoldDB" id="A0A840RIV5"/>
<accession>A0A840RIV5</accession>
<organism evidence="1 2">
    <name type="scientific">Silvimonas terrae</name>
    <dbReference type="NCBI Taxonomy" id="300266"/>
    <lineage>
        <taxon>Bacteria</taxon>
        <taxon>Pseudomonadati</taxon>
        <taxon>Pseudomonadota</taxon>
        <taxon>Betaproteobacteria</taxon>
        <taxon>Neisseriales</taxon>
        <taxon>Chitinibacteraceae</taxon>
        <taxon>Silvimonas</taxon>
    </lineage>
</organism>
<dbReference type="Proteomes" id="UP000543030">
    <property type="component" value="Unassembled WGS sequence"/>
</dbReference>